<comment type="caution">
    <text evidence="2">The sequence shown here is derived from an EMBL/GenBank/DDBJ whole genome shotgun (WGS) entry which is preliminary data.</text>
</comment>
<proteinExistence type="predicted"/>
<dbReference type="Proteomes" id="UP000324222">
    <property type="component" value="Unassembled WGS sequence"/>
</dbReference>
<dbReference type="AlphaFoldDB" id="A0A5B7EVW9"/>
<organism evidence="2 3">
    <name type="scientific">Portunus trituberculatus</name>
    <name type="common">Swimming crab</name>
    <name type="synonym">Neptunus trituberculatus</name>
    <dbReference type="NCBI Taxonomy" id="210409"/>
    <lineage>
        <taxon>Eukaryota</taxon>
        <taxon>Metazoa</taxon>
        <taxon>Ecdysozoa</taxon>
        <taxon>Arthropoda</taxon>
        <taxon>Crustacea</taxon>
        <taxon>Multicrustacea</taxon>
        <taxon>Malacostraca</taxon>
        <taxon>Eumalacostraca</taxon>
        <taxon>Eucarida</taxon>
        <taxon>Decapoda</taxon>
        <taxon>Pleocyemata</taxon>
        <taxon>Brachyura</taxon>
        <taxon>Eubrachyura</taxon>
        <taxon>Portunoidea</taxon>
        <taxon>Portunidae</taxon>
        <taxon>Portuninae</taxon>
        <taxon>Portunus</taxon>
    </lineage>
</organism>
<gene>
    <name evidence="2" type="ORF">E2C01_030672</name>
</gene>
<feature type="region of interest" description="Disordered" evidence="1">
    <location>
        <begin position="1"/>
        <end position="55"/>
    </location>
</feature>
<dbReference type="EMBL" id="VSRR010003714">
    <property type="protein sequence ID" value="MPC37198.1"/>
    <property type="molecule type" value="Genomic_DNA"/>
</dbReference>
<accession>A0A5B7EVW9</accession>
<reference evidence="2 3" key="1">
    <citation type="submission" date="2019-05" db="EMBL/GenBank/DDBJ databases">
        <title>Another draft genome of Portunus trituberculatus and its Hox gene families provides insights of decapod evolution.</title>
        <authorList>
            <person name="Jeong J.-H."/>
            <person name="Song I."/>
            <person name="Kim S."/>
            <person name="Choi T."/>
            <person name="Kim D."/>
            <person name="Ryu S."/>
            <person name="Kim W."/>
        </authorList>
    </citation>
    <scope>NUCLEOTIDE SEQUENCE [LARGE SCALE GENOMIC DNA]</scope>
    <source>
        <tissue evidence="2">Muscle</tissue>
    </source>
</reference>
<evidence type="ECO:0000313" key="3">
    <source>
        <dbReference type="Proteomes" id="UP000324222"/>
    </source>
</evidence>
<sequence>MKVGVNTASRQGHEAGVQARRECSPRQQDQEEENKGTDTLSFNLSKKGMRKERRKTWKVRIRRKWEVRRRMRRRKRRRRRR</sequence>
<keyword evidence="3" id="KW-1185">Reference proteome</keyword>
<name>A0A5B7EVW9_PORTR</name>
<protein>
    <submittedName>
        <fullName evidence="2">Uncharacterized protein</fullName>
    </submittedName>
</protein>
<evidence type="ECO:0000313" key="2">
    <source>
        <dbReference type="EMBL" id="MPC37198.1"/>
    </source>
</evidence>
<evidence type="ECO:0000256" key="1">
    <source>
        <dbReference type="SAM" id="MobiDB-lite"/>
    </source>
</evidence>
<feature type="compositionally biased region" description="Polar residues" evidence="1">
    <location>
        <begin position="1"/>
        <end position="10"/>
    </location>
</feature>